<feature type="compositionally biased region" description="Polar residues" evidence="1">
    <location>
        <begin position="240"/>
        <end position="249"/>
    </location>
</feature>
<evidence type="ECO:0000256" key="1">
    <source>
        <dbReference type="SAM" id="MobiDB-lite"/>
    </source>
</evidence>
<feature type="region of interest" description="Disordered" evidence="1">
    <location>
        <begin position="322"/>
        <end position="355"/>
    </location>
</feature>
<keyword evidence="2" id="KW-0812">Transmembrane</keyword>
<comment type="caution">
    <text evidence="3">The sequence shown here is derived from an EMBL/GenBank/DDBJ whole genome shotgun (WGS) entry which is preliminary data.</text>
</comment>
<sequence length="385" mass="41989">MSTDINISNYESYLYCYVDGELNADEKAALERFAAANPQVRAELDLLLATRLQPENIVFDNKASLYRGSEIHLQNYESYLLSYIDGELNPEEELAFEQFMARHPKVRQELVMWQGTKQHADPSIRFEDKSLLYRHTKTRTIRMRPAYWWAAAAMVAGVLAFFQLSDRSVADQTPVLADVEKVQPATKEEGAGGQKTDQAHSAVTDEPGGQAASPESGNPAALAATSDNKPDEQVAYQKPATKTPSGNQTADDKRSLPAKPPVATKQLIAAAPQAKQPEVTGEAPATSMDLASIRTEKTTAIEIDKQQLEATLRTPLKEVPRTETAMASGARPSLEDQTPPATLATPAPAPAPPGELIMSVTGNGLESKVLDKVTNVARFFARKKK</sequence>
<proteinExistence type="predicted"/>
<evidence type="ECO:0000313" key="4">
    <source>
        <dbReference type="Proteomes" id="UP000321436"/>
    </source>
</evidence>
<protein>
    <recommendedName>
        <fullName evidence="5">Zinc-finger domain-containing protein</fullName>
    </recommendedName>
</protein>
<gene>
    <name evidence="3" type="ORF">CCY01nite_15460</name>
</gene>
<reference evidence="3 4" key="1">
    <citation type="submission" date="2019-07" db="EMBL/GenBank/DDBJ databases">
        <title>Whole genome shotgun sequence of Chitinophaga cymbidii NBRC 109752.</title>
        <authorList>
            <person name="Hosoyama A."/>
            <person name="Uohara A."/>
            <person name="Ohji S."/>
            <person name="Ichikawa N."/>
        </authorList>
    </citation>
    <scope>NUCLEOTIDE SEQUENCE [LARGE SCALE GENOMIC DNA]</scope>
    <source>
        <strain evidence="3 4">NBRC 109752</strain>
    </source>
</reference>
<keyword evidence="2" id="KW-1133">Transmembrane helix</keyword>
<dbReference type="RefSeq" id="WP_146859418.1">
    <property type="nucleotide sequence ID" value="NZ_BKAU01000001.1"/>
</dbReference>
<dbReference type="Proteomes" id="UP000321436">
    <property type="component" value="Unassembled WGS sequence"/>
</dbReference>
<feature type="region of interest" description="Disordered" evidence="1">
    <location>
        <begin position="183"/>
        <end position="259"/>
    </location>
</feature>
<dbReference type="OrthoDB" id="661324at2"/>
<feature type="transmembrane region" description="Helical" evidence="2">
    <location>
        <begin position="146"/>
        <end position="164"/>
    </location>
</feature>
<name>A0A512RHV3_9BACT</name>
<evidence type="ECO:0000313" key="3">
    <source>
        <dbReference type="EMBL" id="GEP95286.1"/>
    </source>
</evidence>
<evidence type="ECO:0008006" key="5">
    <source>
        <dbReference type="Google" id="ProtNLM"/>
    </source>
</evidence>
<keyword evidence="4" id="KW-1185">Reference proteome</keyword>
<dbReference type="EMBL" id="BKAU01000001">
    <property type="protein sequence ID" value="GEP95286.1"/>
    <property type="molecule type" value="Genomic_DNA"/>
</dbReference>
<dbReference type="AlphaFoldDB" id="A0A512RHV3"/>
<organism evidence="3 4">
    <name type="scientific">Chitinophaga cymbidii</name>
    <dbReference type="NCBI Taxonomy" id="1096750"/>
    <lineage>
        <taxon>Bacteria</taxon>
        <taxon>Pseudomonadati</taxon>
        <taxon>Bacteroidota</taxon>
        <taxon>Chitinophagia</taxon>
        <taxon>Chitinophagales</taxon>
        <taxon>Chitinophagaceae</taxon>
        <taxon>Chitinophaga</taxon>
    </lineage>
</organism>
<accession>A0A512RHV3</accession>
<keyword evidence="2" id="KW-0472">Membrane</keyword>
<evidence type="ECO:0000256" key="2">
    <source>
        <dbReference type="SAM" id="Phobius"/>
    </source>
</evidence>